<evidence type="ECO:0000256" key="1">
    <source>
        <dbReference type="ARBA" id="ARBA00004123"/>
    </source>
</evidence>
<dbReference type="GO" id="GO:0000939">
    <property type="term" value="C:inner kinetochore"/>
    <property type="evidence" value="ECO:0007669"/>
    <property type="project" value="TreeGrafter"/>
</dbReference>
<evidence type="ECO:0000256" key="2">
    <source>
        <dbReference type="ARBA" id="ARBA00004584"/>
    </source>
</evidence>
<dbReference type="GO" id="GO:0005634">
    <property type="term" value="C:nucleus"/>
    <property type="evidence" value="ECO:0007669"/>
    <property type="project" value="UniProtKB-SubCell"/>
</dbReference>
<keyword evidence="6" id="KW-0137">Centromere</keyword>
<proteinExistence type="inferred from homology"/>
<reference evidence="7" key="1">
    <citation type="journal article" date="2013" name="BMC Genomics">
        <title>Unscrambling butterfly oogenesis.</title>
        <authorList>
            <person name="Carter J.M."/>
            <person name="Baker S.C."/>
            <person name="Pink R."/>
            <person name="Carter D.R."/>
            <person name="Collins A."/>
            <person name="Tomlin J."/>
            <person name="Gibbs M."/>
            <person name="Breuker C.J."/>
        </authorList>
    </citation>
    <scope>NUCLEOTIDE SEQUENCE</scope>
    <source>
        <tissue evidence="7">Ovary</tissue>
    </source>
</reference>
<sequence>MADVDEIIDYIKSLKKGFDKELFQSKIDELGYLVETVGLDYGDFHTLFKVWLNLSIPIPKWVNLGVCIVPQEKVKQKTVAYSLQWIFANYDSSSNASRTGFLLDWLTAAMDTDSIDRNALDVGYEVFYTLLTYEALTPYVMKLLYTLTKPTDVTRKRVLELLDLAKKREGKKNMFRQIQVLLGLFKSYKPQCVPEAVPSISIHTAFRNINEKLLAQFKNSQGKRNIVSKETAHLFWTNPFNSISIGKKADPLIPNLEFSNIGPQQYDNSKKKSYLDFSDSVSLLQYSSHQAMRRPARLRALLCNPAGLTLLVIASDTEHAFLSYDLHHLLNNCFLEQSPYSYVEKQDFLNRLATYQSTLLQGLPVVTLFLAQYLPFWNEKDFFAEILKLLEWVNVQGSNHLEVILDTMAKVYHRANPLEQRAILNTLTTMYTNIIYASTRKRQYFLSMRPSEAAFANVLSLVASRISDMSNKGLQVSPESMCMMYSVMRAEAKRARCEAREGRAVGAVPRPLTLALPLLSGSAAALDTLAGLLLLYRNIFTAAKRRTKSKDQQYLRQKQILKCFSLDFVSCFYEKILSERKEGIVFSKLHPQIVGKLIDLIPDADSKLSIRNHLAFAPYTYVKVQQIDRRDDDNKLWFKAIDEEFESLSHFIKQLMPELTL</sequence>
<keyword evidence="5" id="KW-0539">Nucleus</keyword>
<dbReference type="GO" id="GO:0000070">
    <property type="term" value="P:mitotic sister chromatid segregation"/>
    <property type="evidence" value="ECO:0007669"/>
    <property type="project" value="TreeGrafter"/>
</dbReference>
<dbReference type="RefSeq" id="XP_039765156.1">
    <property type="nucleotide sequence ID" value="XM_039909222.1"/>
</dbReference>
<name>S4P9K1_9NEOP</name>
<reference evidence="7" key="2">
    <citation type="submission" date="2013-05" db="EMBL/GenBank/DDBJ databases">
        <authorList>
            <person name="Carter J.-M."/>
            <person name="Baker S.C."/>
            <person name="Pink R."/>
            <person name="Carter D.R.F."/>
            <person name="Collins A."/>
            <person name="Tomlin J."/>
            <person name="Gibbs M."/>
            <person name="Breuker C.J."/>
        </authorList>
    </citation>
    <scope>NUCLEOTIDE SEQUENCE</scope>
    <source>
        <tissue evidence="7">Ovary</tissue>
    </source>
</reference>
<organism evidence="7">
    <name type="scientific">Pararge aegeria</name>
    <name type="common">speckled wood butterfly</name>
    <dbReference type="NCBI Taxonomy" id="116150"/>
    <lineage>
        <taxon>Eukaryota</taxon>
        <taxon>Metazoa</taxon>
        <taxon>Ecdysozoa</taxon>
        <taxon>Arthropoda</taxon>
        <taxon>Hexapoda</taxon>
        <taxon>Insecta</taxon>
        <taxon>Pterygota</taxon>
        <taxon>Neoptera</taxon>
        <taxon>Endopterygota</taxon>
        <taxon>Lepidoptera</taxon>
        <taxon>Glossata</taxon>
        <taxon>Ditrysia</taxon>
        <taxon>Papilionoidea</taxon>
        <taxon>Nymphalidae</taxon>
        <taxon>Satyrinae</taxon>
        <taxon>Satyrini</taxon>
        <taxon>Parargina</taxon>
        <taxon>Pararge</taxon>
    </lineage>
</organism>
<evidence type="ECO:0000313" key="7">
    <source>
        <dbReference type="EMBL" id="JAA88836.1"/>
    </source>
</evidence>
<evidence type="ECO:0000256" key="3">
    <source>
        <dbReference type="ARBA" id="ARBA00005470"/>
    </source>
</evidence>
<evidence type="ECO:0000256" key="4">
    <source>
        <dbReference type="ARBA" id="ARBA00022454"/>
    </source>
</evidence>
<dbReference type="GO" id="GO:0034080">
    <property type="term" value="P:CENP-A containing chromatin assembly"/>
    <property type="evidence" value="ECO:0007669"/>
    <property type="project" value="TreeGrafter"/>
</dbReference>
<comment type="similarity">
    <text evidence="3">Belongs to the CENP-I/CTF3 family.</text>
</comment>
<evidence type="ECO:0000256" key="5">
    <source>
        <dbReference type="ARBA" id="ARBA00023242"/>
    </source>
</evidence>
<dbReference type="GeneID" id="120637397"/>
<accession>S4P9K1</accession>
<dbReference type="AlphaFoldDB" id="S4P9K1"/>
<protein>
    <submittedName>
        <fullName evidence="7">Centromere protein I</fullName>
    </submittedName>
</protein>
<keyword evidence="4" id="KW-0158">Chromosome</keyword>
<dbReference type="PANTHER" id="PTHR48208">
    <property type="entry name" value="CENTROMERE PROTEIN I"/>
    <property type="match status" value="1"/>
</dbReference>
<comment type="subcellular location">
    <subcellularLocation>
        <location evidence="2">Chromosome</location>
        <location evidence="2">Centromere</location>
    </subcellularLocation>
    <subcellularLocation>
        <location evidence="1">Nucleus</location>
    </subcellularLocation>
</comment>
<dbReference type="InterPro" id="IPR012485">
    <property type="entry name" value="CENP-I"/>
</dbReference>
<dbReference type="Pfam" id="PF07778">
    <property type="entry name" value="CENP-I"/>
    <property type="match status" value="1"/>
</dbReference>
<dbReference type="EMBL" id="GAIX01003724">
    <property type="protein sequence ID" value="JAA88836.1"/>
    <property type="molecule type" value="Transcribed_RNA"/>
</dbReference>
<dbReference type="PANTHER" id="PTHR48208:SF2">
    <property type="entry name" value="CENTROMERE PROTEIN I"/>
    <property type="match status" value="1"/>
</dbReference>
<evidence type="ECO:0000256" key="6">
    <source>
        <dbReference type="ARBA" id="ARBA00023328"/>
    </source>
</evidence>